<dbReference type="Pfam" id="PF08282">
    <property type="entry name" value="Hydrolase_3"/>
    <property type="match status" value="1"/>
</dbReference>
<dbReference type="GO" id="GO:0005829">
    <property type="term" value="C:cytosol"/>
    <property type="evidence" value="ECO:0007669"/>
    <property type="project" value="TreeGrafter"/>
</dbReference>
<gene>
    <name evidence="1" type="ORF">HNQ46_000246</name>
</gene>
<dbReference type="PROSITE" id="PS01229">
    <property type="entry name" value="COF_2"/>
    <property type="match status" value="1"/>
</dbReference>
<reference evidence="1 2" key="1">
    <citation type="submission" date="2020-08" db="EMBL/GenBank/DDBJ databases">
        <title>Genomic Encyclopedia of Type Strains, Phase IV (KMG-IV): sequencing the most valuable type-strain genomes for metagenomic binning, comparative biology and taxonomic classification.</title>
        <authorList>
            <person name="Goeker M."/>
        </authorList>
    </citation>
    <scope>NUCLEOTIDE SEQUENCE [LARGE SCALE GENOMIC DNA]</scope>
    <source>
        <strain evidence="1 2">DSM 17245</strain>
    </source>
</reference>
<dbReference type="InterPro" id="IPR006379">
    <property type="entry name" value="HAD-SF_hydro_IIB"/>
</dbReference>
<dbReference type="GeneID" id="85013816"/>
<dbReference type="NCBIfam" id="TIGR01484">
    <property type="entry name" value="HAD-SF-IIB"/>
    <property type="match status" value="1"/>
</dbReference>
<evidence type="ECO:0000313" key="2">
    <source>
        <dbReference type="Proteomes" id="UP000522163"/>
    </source>
</evidence>
<dbReference type="InterPro" id="IPR036412">
    <property type="entry name" value="HAD-like_sf"/>
</dbReference>
<dbReference type="EMBL" id="JACHHH010000001">
    <property type="protein sequence ID" value="MBB6040285.1"/>
    <property type="molecule type" value="Genomic_DNA"/>
</dbReference>
<dbReference type="PANTHER" id="PTHR10000">
    <property type="entry name" value="PHOSPHOSERINE PHOSPHATASE"/>
    <property type="match status" value="1"/>
</dbReference>
<dbReference type="RefSeq" id="WP_183681895.1">
    <property type="nucleotide sequence ID" value="NZ_JACHHH010000001.1"/>
</dbReference>
<dbReference type="Proteomes" id="UP000522163">
    <property type="component" value="Unassembled WGS sequence"/>
</dbReference>
<accession>A0A7W9SF87</accession>
<dbReference type="GO" id="GO:0000287">
    <property type="term" value="F:magnesium ion binding"/>
    <property type="evidence" value="ECO:0007669"/>
    <property type="project" value="TreeGrafter"/>
</dbReference>
<dbReference type="SFLD" id="SFLDG01144">
    <property type="entry name" value="C2.B.4:_PGP_Like"/>
    <property type="match status" value="1"/>
</dbReference>
<dbReference type="AlphaFoldDB" id="A0A7W9SF87"/>
<dbReference type="CDD" id="cd07516">
    <property type="entry name" value="HAD_Pase"/>
    <property type="match status" value="1"/>
</dbReference>
<evidence type="ECO:0008006" key="3">
    <source>
        <dbReference type="Google" id="ProtNLM"/>
    </source>
</evidence>
<dbReference type="InterPro" id="IPR023214">
    <property type="entry name" value="HAD_sf"/>
</dbReference>
<sequence length="270" mass="30510">MFKAIALDLDGTLTNSEKKVSERNKKALQEAVKRGVSIILASGRPTYGMSEVWEALELEKLGGYVLSYNGSLCMDCKSKEVLFEKTIPRKYYEPIAKAVREADLGLLSYQGKEIVTERPEFPYMDRESTINKMPFRKVEDFPNALSEEVCKLLALGEHEELLPLKERLEKEYGEELSIFFSEPFFLEICPLGVDKGESLKRLLEKKGWKREELMAFGDGGNDLTMLEYAGKGIAMANSQKHVLEIADEITLSNDEDGVAVMVEKYILSNI</sequence>
<dbReference type="InterPro" id="IPR000150">
    <property type="entry name" value="Cof"/>
</dbReference>
<dbReference type="Gene3D" id="3.40.50.1000">
    <property type="entry name" value="HAD superfamily/HAD-like"/>
    <property type="match status" value="1"/>
</dbReference>
<organism evidence="1 2">
    <name type="scientific">Oribacterium sinus</name>
    <dbReference type="NCBI Taxonomy" id="237576"/>
    <lineage>
        <taxon>Bacteria</taxon>
        <taxon>Bacillati</taxon>
        <taxon>Bacillota</taxon>
        <taxon>Clostridia</taxon>
        <taxon>Lachnospirales</taxon>
        <taxon>Lachnospiraceae</taxon>
        <taxon>Oribacterium</taxon>
    </lineage>
</organism>
<name>A0A7W9SF87_9FIRM</name>
<evidence type="ECO:0000313" key="1">
    <source>
        <dbReference type="EMBL" id="MBB6040285.1"/>
    </source>
</evidence>
<proteinExistence type="predicted"/>
<dbReference type="SFLD" id="SFLDG01140">
    <property type="entry name" value="C2.B:_Phosphomannomutase_and_P"/>
    <property type="match status" value="1"/>
</dbReference>
<dbReference type="NCBIfam" id="TIGR00099">
    <property type="entry name" value="Cof-subfamily"/>
    <property type="match status" value="1"/>
</dbReference>
<dbReference type="SFLD" id="SFLDS00003">
    <property type="entry name" value="Haloacid_Dehalogenase"/>
    <property type="match status" value="1"/>
</dbReference>
<dbReference type="Gene3D" id="3.30.1240.10">
    <property type="match status" value="1"/>
</dbReference>
<dbReference type="SUPFAM" id="SSF56784">
    <property type="entry name" value="HAD-like"/>
    <property type="match status" value="1"/>
</dbReference>
<comment type="caution">
    <text evidence="1">The sequence shown here is derived from an EMBL/GenBank/DDBJ whole genome shotgun (WGS) entry which is preliminary data.</text>
</comment>
<dbReference type="GO" id="GO:0016791">
    <property type="term" value="F:phosphatase activity"/>
    <property type="evidence" value="ECO:0007669"/>
    <property type="project" value="TreeGrafter"/>
</dbReference>
<protein>
    <recommendedName>
        <fullName evidence="3">Haloacid dehalogenase</fullName>
    </recommendedName>
</protein>
<dbReference type="PANTHER" id="PTHR10000:SF8">
    <property type="entry name" value="HAD SUPERFAMILY HYDROLASE-LIKE, TYPE 3"/>
    <property type="match status" value="1"/>
</dbReference>